<evidence type="ECO:0000256" key="1">
    <source>
        <dbReference type="SAM" id="SignalP"/>
    </source>
</evidence>
<feature type="domain" description="Ig-like" evidence="2">
    <location>
        <begin position="465"/>
        <end position="539"/>
    </location>
</feature>
<dbReference type="Pfam" id="PF07679">
    <property type="entry name" value="I-set"/>
    <property type="match status" value="2"/>
</dbReference>
<feature type="chain" id="PRO_5039718910" description="Ig-like domain-containing protein" evidence="1">
    <location>
        <begin position="25"/>
        <end position="687"/>
    </location>
</feature>
<dbReference type="Pfam" id="PF13927">
    <property type="entry name" value="Ig_3"/>
    <property type="match status" value="3"/>
</dbReference>
<name>A0A9D3RJI6_ANGAN</name>
<dbReference type="SMART" id="SM00408">
    <property type="entry name" value="IGc2"/>
    <property type="match status" value="6"/>
</dbReference>
<dbReference type="SMART" id="SM00409">
    <property type="entry name" value="IG"/>
    <property type="match status" value="7"/>
</dbReference>
<evidence type="ECO:0000313" key="4">
    <source>
        <dbReference type="Proteomes" id="UP001044222"/>
    </source>
</evidence>
<feature type="domain" description="Ig-like" evidence="2">
    <location>
        <begin position="307"/>
        <end position="381"/>
    </location>
</feature>
<dbReference type="PROSITE" id="PS50835">
    <property type="entry name" value="IG_LIKE"/>
    <property type="match status" value="6"/>
</dbReference>
<dbReference type="InterPro" id="IPR003598">
    <property type="entry name" value="Ig_sub2"/>
</dbReference>
<accession>A0A9D3RJI6</accession>
<feature type="domain" description="Ig-like" evidence="2">
    <location>
        <begin position="118"/>
        <end position="201"/>
    </location>
</feature>
<protein>
    <recommendedName>
        <fullName evidence="2">Ig-like domain-containing protein</fullName>
    </recommendedName>
</protein>
<dbReference type="GO" id="GO:0007155">
    <property type="term" value="P:cell adhesion"/>
    <property type="evidence" value="ECO:0007669"/>
    <property type="project" value="InterPro"/>
</dbReference>
<dbReference type="EMBL" id="JAFIRN010000017">
    <property type="protein sequence ID" value="KAG5832799.1"/>
    <property type="molecule type" value="Genomic_DNA"/>
</dbReference>
<dbReference type="AlphaFoldDB" id="A0A9D3RJI6"/>
<dbReference type="InterPro" id="IPR013783">
    <property type="entry name" value="Ig-like_fold"/>
</dbReference>
<dbReference type="InterPro" id="IPR013098">
    <property type="entry name" value="Ig_I-set"/>
</dbReference>
<feature type="domain" description="Ig-like" evidence="2">
    <location>
        <begin position="228"/>
        <end position="302"/>
    </location>
</feature>
<dbReference type="GO" id="GO:0005178">
    <property type="term" value="F:integrin binding"/>
    <property type="evidence" value="ECO:0007669"/>
    <property type="project" value="InterPro"/>
</dbReference>
<dbReference type="InterPro" id="IPR007110">
    <property type="entry name" value="Ig-like_dom"/>
</dbReference>
<organism evidence="3 4">
    <name type="scientific">Anguilla anguilla</name>
    <name type="common">European freshwater eel</name>
    <name type="synonym">Muraena anguilla</name>
    <dbReference type="NCBI Taxonomy" id="7936"/>
    <lineage>
        <taxon>Eukaryota</taxon>
        <taxon>Metazoa</taxon>
        <taxon>Chordata</taxon>
        <taxon>Craniata</taxon>
        <taxon>Vertebrata</taxon>
        <taxon>Euteleostomi</taxon>
        <taxon>Actinopterygii</taxon>
        <taxon>Neopterygii</taxon>
        <taxon>Teleostei</taxon>
        <taxon>Anguilliformes</taxon>
        <taxon>Anguillidae</taxon>
        <taxon>Anguilla</taxon>
    </lineage>
</organism>
<sequence length="687" mass="76534">MEQKKCRFLLMVGLLLERMFCTNGNSIECPLVIQPSTVVVRYGDPVSVNCTVPGDHEGIGWETSEGTVDMVSDGQFVTWSLESLTDWETRPKCFGNFLINAEHDQCDKKLNITVYKPPDSVSISAVNHTGPMLEGKQYQLRCEVQNIAPVQYLTVKWYKGETLENQTSYDALTKTPVTVSSTLLIKPTSADDGAQYSCVAELELGPEGPQPPPSYKSDPLNITVHYKPRITECLGHVKLREGESLDTLVSCRAEGNPSPMVTWYRNQSEFNSSTQLTKRQGGQYTLKAKNTYGTANHTLGIEILYKPRITECPDHVKLREGESLDTLVSCRAEGNPSPMVTWYRDQSEFNSSTQLTKRQGGQYTLIAKNTYGTANHTLGIEILYKPRITECPDHVKLREGESLDTLVSCRAEGNPSPMVTWYRDQSEFNSSTQLTKRQGGQYTLIAKNTYGTANHTLGIEILYKPRITECLGHVKLREGESLDTLVSCRAEGNPSPMVTWYRDQSEFNSSTQLTKRQGGQYTLIAKNTYGTANHTLEIEVLYKPRITECPDHMMLREGESLDTLVSCRAEGNPFPMVTWYRDQSEFNGSAALTQRNAGQYTLIAKNTYGTANHTLGIEVLYSSECPLMIQPSTVVVRYGDPVSVNCTVSGDHEGIGWEASEGSVDMVPDVQFVTLEIGDPDRLGDKT</sequence>
<dbReference type="InterPro" id="IPR003599">
    <property type="entry name" value="Ig_sub"/>
</dbReference>
<feature type="domain" description="Ig-like" evidence="2">
    <location>
        <begin position="544"/>
        <end position="665"/>
    </location>
</feature>
<dbReference type="PANTHER" id="PTHR13771">
    <property type="entry name" value="INTERCELLULAR ADHESION MOLECULE"/>
    <property type="match status" value="1"/>
</dbReference>
<keyword evidence="4" id="KW-1185">Reference proteome</keyword>
<dbReference type="PANTHER" id="PTHR13771:SF9">
    <property type="entry name" value="INTERCELLULAR ADHESION MOLECULE 5"/>
    <property type="match status" value="1"/>
</dbReference>
<dbReference type="InterPro" id="IPR047012">
    <property type="entry name" value="ICAM_VCAM"/>
</dbReference>
<keyword evidence="1" id="KW-0732">Signal</keyword>
<evidence type="ECO:0000313" key="3">
    <source>
        <dbReference type="EMBL" id="KAG5832799.1"/>
    </source>
</evidence>
<dbReference type="SUPFAM" id="SSF48726">
    <property type="entry name" value="Immunoglobulin"/>
    <property type="match status" value="7"/>
</dbReference>
<evidence type="ECO:0000259" key="2">
    <source>
        <dbReference type="PROSITE" id="PS50835"/>
    </source>
</evidence>
<feature type="domain" description="Ig-like" evidence="2">
    <location>
        <begin position="386"/>
        <end position="460"/>
    </location>
</feature>
<comment type="caution">
    <text evidence="3">The sequence shown here is derived from an EMBL/GenBank/DDBJ whole genome shotgun (WGS) entry which is preliminary data.</text>
</comment>
<gene>
    <name evidence="3" type="ORF">ANANG_G00294970</name>
</gene>
<feature type="signal peptide" evidence="1">
    <location>
        <begin position="1"/>
        <end position="24"/>
    </location>
</feature>
<reference evidence="3" key="1">
    <citation type="submission" date="2021-01" db="EMBL/GenBank/DDBJ databases">
        <title>A chromosome-scale assembly of European eel, Anguilla anguilla.</title>
        <authorList>
            <person name="Henkel C."/>
            <person name="Jong-Raadsen S.A."/>
            <person name="Dufour S."/>
            <person name="Weltzien F.-A."/>
            <person name="Palstra A.P."/>
            <person name="Pelster B."/>
            <person name="Spaink H.P."/>
            <person name="Van Den Thillart G.E."/>
            <person name="Jansen H."/>
            <person name="Zahm M."/>
            <person name="Klopp C."/>
            <person name="Cedric C."/>
            <person name="Louis A."/>
            <person name="Berthelot C."/>
            <person name="Parey E."/>
            <person name="Roest Crollius H."/>
            <person name="Montfort J."/>
            <person name="Robinson-Rechavi M."/>
            <person name="Bucao C."/>
            <person name="Bouchez O."/>
            <person name="Gislard M."/>
            <person name="Lluch J."/>
            <person name="Milhes M."/>
            <person name="Lampietro C."/>
            <person name="Lopez Roques C."/>
            <person name="Donnadieu C."/>
            <person name="Braasch I."/>
            <person name="Desvignes T."/>
            <person name="Postlethwait J."/>
            <person name="Bobe J."/>
            <person name="Guiguen Y."/>
            <person name="Dirks R."/>
        </authorList>
    </citation>
    <scope>NUCLEOTIDE SEQUENCE</scope>
    <source>
        <strain evidence="3">Tag_6206</strain>
        <tissue evidence="3">Liver</tissue>
    </source>
</reference>
<proteinExistence type="predicted"/>
<dbReference type="Gene3D" id="2.60.40.10">
    <property type="entry name" value="Immunoglobulins"/>
    <property type="match status" value="8"/>
</dbReference>
<dbReference type="InterPro" id="IPR036179">
    <property type="entry name" value="Ig-like_dom_sf"/>
</dbReference>
<dbReference type="Proteomes" id="UP001044222">
    <property type="component" value="Chromosome 17"/>
</dbReference>